<feature type="compositionally biased region" description="Polar residues" evidence="1">
    <location>
        <begin position="444"/>
        <end position="457"/>
    </location>
</feature>
<feature type="region of interest" description="Disordered" evidence="1">
    <location>
        <begin position="290"/>
        <end position="311"/>
    </location>
</feature>
<keyword evidence="2" id="KW-1133">Transmembrane helix</keyword>
<feature type="chain" id="PRO_5021185984" evidence="3">
    <location>
        <begin position="28"/>
        <end position="636"/>
    </location>
</feature>
<proteinExistence type="predicted"/>
<evidence type="ECO:0000313" key="4">
    <source>
        <dbReference type="EMBL" id="TEB28106.1"/>
    </source>
</evidence>
<comment type="caution">
    <text evidence="4">The sequence shown here is derived from an EMBL/GenBank/DDBJ whole genome shotgun (WGS) entry which is preliminary data.</text>
</comment>
<dbReference type="Proteomes" id="UP000298030">
    <property type="component" value="Unassembled WGS sequence"/>
</dbReference>
<feature type="compositionally biased region" description="Polar residues" evidence="1">
    <location>
        <begin position="349"/>
        <end position="359"/>
    </location>
</feature>
<accession>A0A4Y7T1S1</accession>
<gene>
    <name evidence="4" type="ORF">FA13DRAFT_1794336</name>
</gene>
<keyword evidence="2" id="KW-0812">Transmembrane</keyword>
<evidence type="ECO:0000256" key="3">
    <source>
        <dbReference type="SAM" id="SignalP"/>
    </source>
</evidence>
<feature type="region of interest" description="Disordered" evidence="1">
    <location>
        <begin position="543"/>
        <end position="576"/>
    </location>
</feature>
<dbReference type="EMBL" id="QPFP01000035">
    <property type="protein sequence ID" value="TEB28106.1"/>
    <property type="molecule type" value="Genomic_DNA"/>
</dbReference>
<name>A0A4Y7T1S1_COPMI</name>
<dbReference type="AlphaFoldDB" id="A0A4Y7T1S1"/>
<keyword evidence="3" id="KW-0732">Signal</keyword>
<evidence type="ECO:0000313" key="5">
    <source>
        <dbReference type="Proteomes" id="UP000298030"/>
    </source>
</evidence>
<feature type="region of interest" description="Disordered" evidence="1">
    <location>
        <begin position="444"/>
        <end position="513"/>
    </location>
</feature>
<organism evidence="4 5">
    <name type="scientific">Coprinellus micaceus</name>
    <name type="common">Glistening ink-cap mushroom</name>
    <name type="synonym">Coprinus micaceus</name>
    <dbReference type="NCBI Taxonomy" id="71717"/>
    <lineage>
        <taxon>Eukaryota</taxon>
        <taxon>Fungi</taxon>
        <taxon>Dikarya</taxon>
        <taxon>Basidiomycota</taxon>
        <taxon>Agaricomycotina</taxon>
        <taxon>Agaricomycetes</taxon>
        <taxon>Agaricomycetidae</taxon>
        <taxon>Agaricales</taxon>
        <taxon>Agaricineae</taxon>
        <taxon>Psathyrellaceae</taxon>
        <taxon>Coprinellus</taxon>
    </lineage>
</organism>
<keyword evidence="5" id="KW-1185">Reference proteome</keyword>
<evidence type="ECO:0000256" key="2">
    <source>
        <dbReference type="SAM" id="Phobius"/>
    </source>
</evidence>
<protein>
    <submittedName>
        <fullName evidence="4">Uncharacterized protein</fullName>
    </submittedName>
</protein>
<feature type="compositionally biased region" description="Pro residues" evidence="1">
    <location>
        <begin position="458"/>
        <end position="479"/>
    </location>
</feature>
<feature type="transmembrane region" description="Helical" evidence="2">
    <location>
        <begin position="165"/>
        <end position="186"/>
    </location>
</feature>
<evidence type="ECO:0000256" key="1">
    <source>
        <dbReference type="SAM" id="MobiDB-lite"/>
    </source>
</evidence>
<sequence>MRVFSKTLCVLVLAVIQGGLEIVGVQAQTHINISGVCTLRDRLNEGSCGGSESKREITLPSNVERRAGDFTGKPSACTCNAPFFNIWSACELFERRSSTLPVLKDWKANCTSAHVAFRNDVGGNLLGDIQVPKWAQTKTLADDTLFDVAGIVIATAKRPWSLLQIIAPLASALATLLFLSVVYITCARPGSTFTLFHRPHRLHFPGTASRVRSEEPKNDWVIDNDKERVDELTPFPATLHRALSDSFDSLPQPVAFKPNRHANVHVVPLPLANGGALGGAEEGEVQLTSRWSDSEHQGPTAIPNKPKKGGKSVLPNVFKGIPNPFKAKPVRVKPVAPRAGFRLDDYDASTDSMFSTPKRVTQDEEEDRRSVGSSLMRDVDEEQQERATLISREERTQNEVFLISKNGKDFSLSSKSGTVASRSVVTSNDEVNTSIGVVSPTASSLTNSWRASGNTQIPPVPQLPPQRLPPPPKVPPPRVRPTGSYDHFPLANVQEHPIPNRERSGSGSSSSTRTLPVLVNQTTGQAARPNLLHAPLRSVYESERYPSTDSLHQRSLSQTQAVPNVQAPAQHRRGLSEDDTASFYLQPQDSQANLPWMESSMQLRTGSKDNLHLRKSDPSMLFPAPVRAAGYSVGLR</sequence>
<feature type="compositionally biased region" description="Polar residues" evidence="1">
    <location>
        <begin position="547"/>
        <end position="563"/>
    </location>
</feature>
<keyword evidence="2" id="KW-0472">Membrane</keyword>
<reference evidence="4 5" key="1">
    <citation type="journal article" date="2019" name="Nat. Ecol. Evol.">
        <title>Megaphylogeny resolves global patterns of mushroom evolution.</title>
        <authorList>
            <person name="Varga T."/>
            <person name="Krizsan K."/>
            <person name="Foldi C."/>
            <person name="Dima B."/>
            <person name="Sanchez-Garcia M."/>
            <person name="Sanchez-Ramirez S."/>
            <person name="Szollosi G.J."/>
            <person name="Szarkandi J.G."/>
            <person name="Papp V."/>
            <person name="Albert L."/>
            <person name="Andreopoulos W."/>
            <person name="Angelini C."/>
            <person name="Antonin V."/>
            <person name="Barry K.W."/>
            <person name="Bougher N.L."/>
            <person name="Buchanan P."/>
            <person name="Buyck B."/>
            <person name="Bense V."/>
            <person name="Catcheside P."/>
            <person name="Chovatia M."/>
            <person name="Cooper J."/>
            <person name="Damon W."/>
            <person name="Desjardin D."/>
            <person name="Finy P."/>
            <person name="Geml J."/>
            <person name="Haridas S."/>
            <person name="Hughes K."/>
            <person name="Justo A."/>
            <person name="Karasinski D."/>
            <person name="Kautmanova I."/>
            <person name="Kiss B."/>
            <person name="Kocsube S."/>
            <person name="Kotiranta H."/>
            <person name="LaButti K.M."/>
            <person name="Lechner B.E."/>
            <person name="Liimatainen K."/>
            <person name="Lipzen A."/>
            <person name="Lukacs Z."/>
            <person name="Mihaltcheva S."/>
            <person name="Morgado L.N."/>
            <person name="Niskanen T."/>
            <person name="Noordeloos M.E."/>
            <person name="Ohm R.A."/>
            <person name="Ortiz-Santana B."/>
            <person name="Ovrebo C."/>
            <person name="Racz N."/>
            <person name="Riley R."/>
            <person name="Savchenko A."/>
            <person name="Shiryaev A."/>
            <person name="Soop K."/>
            <person name="Spirin V."/>
            <person name="Szebenyi C."/>
            <person name="Tomsovsky M."/>
            <person name="Tulloss R.E."/>
            <person name="Uehling J."/>
            <person name="Grigoriev I.V."/>
            <person name="Vagvolgyi C."/>
            <person name="Papp T."/>
            <person name="Martin F.M."/>
            <person name="Miettinen O."/>
            <person name="Hibbett D.S."/>
            <person name="Nagy L.G."/>
        </authorList>
    </citation>
    <scope>NUCLEOTIDE SEQUENCE [LARGE SCALE GENOMIC DNA]</scope>
    <source>
        <strain evidence="4 5">FP101781</strain>
    </source>
</reference>
<feature type="region of interest" description="Disordered" evidence="1">
    <location>
        <begin position="348"/>
        <end position="383"/>
    </location>
</feature>
<feature type="signal peptide" evidence="3">
    <location>
        <begin position="1"/>
        <end position="27"/>
    </location>
</feature>
<dbReference type="OrthoDB" id="3062174at2759"/>